<evidence type="ECO:0000256" key="1">
    <source>
        <dbReference type="SAM" id="Phobius"/>
    </source>
</evidence>
<gene>
    <name evidence="2" type="ORF">FC75_GL000412</name>
</gene>
<dbReference type="EMBL" id="AYZJ01000010">
    <property type="protein sequence ID" value="KRN25497.1"/>
    <property type="molecule type" value="Genomic_DNA"/>
</dbReference>
<keyword evidence="1" id="KW-1133">Transmembrane helix</keyword>
<keyword evidence="1" id="KW-0812">Transmembrane</keyword>
<organism evidence="2 3">
    <name type="scientific">Lacticaseibacillus camelliae DSM 22697 = JCM 13995</name>
    <dbReference type="NCBI Taxonomy" id="1423730"/>
    <lineage>
        <taxon>Bacteria</taxon>
        <taxon>Bacillati</taxon>
        <taxon>Bacillota</taxon>
        <taxon>Bacilli</taxon>
        <taxon>Lactobacillales</taxon>
        <taxon>Lactobacillaceae</taxon>
        <taxon>Lacticaseibacillus</taxon>
    </lineage>
</organism>
<evidence type="ECO:0000313" key="2">
    <source>
        <dbReference type="EMBL" id="KRN25497.1"/>
    </source>
</evidence>
<keyword evidence="1" id="KW-0472">Membrane</keyword>
<dbReference type="STRING" id="1423730.FC75_GL000412"/>
<dbReference type="Proteomes" id="UP000050865">
    <property type="component" value="Unassembled WGS sequence"/>
</dbReference>
<feature type="transmembrane region" description="Helical" evidence="1">
    <location>
        <begin position="220"/>
        <end position="242"/>
    </location>
</feature>
<sequence>MSTLKRLFFLAAAWVLLILGAGWVWSTHDQTEYAELLDHYNLSEQAVTVSTKADLTLPQAAAKLAKSKLTNLQVQFRTSGGRVYMYGNGHYGTLPLDSGQWFSDADFQSPLPVTVVGADHEKQLTTGSHQQYLKQAGQYLPVLGVVSSPRSQRLNRAIFLNASGAGPAAPRLDDVKVYADGENIQKQKGQLARLLGGKAANYQYRQHLGGTDWWQTSGLTTVWCVVLGLFAVLIAWIAQWFVKNTLPAELKSPQRQRALRGLWVRLCGYSALLTVAGTIAANWWFYLTDRPRFVIFAAALWVIATGTLYGLLMRKHGKRRDRHDITRGL</sequence>
<feature type="transmembrane region" description="Helical" evidence="1">
    <location>
        <begin position="262"/>
        <end position="287"/>
    </location>
</feature>
<dbReference type="PATRIC" id="fig|1423730.4.peg.430"/>
<dbReference type="AlphaFoldDB" id="A0A0R2FAU9"/>
<accession>A0A0R2FAU9</accession>
<name>A0A0R2FAU9_9LACO</name>
<feature type="transmembrane region" description="Helical" evidence="1">
    <location>
        <begin position="293"/>
        <end position="312"/>
    </location>
</feature>
<reference evidence="2 3" key="1">
    <citation type="journal article" date="2015" name="Genome Announc.">
        <title>Expanding the biotechnology potential of lactobacilli through comparative genomics of 213 strains and associated genera.</title>
        <authorList>
            <person name="Sun Z."/>
            <person name="Harris H.M."/>
            <person name="McCann A."/>
            <person name="Guo C."/>
            <person name="Argimon S."/>
            <person name="Zhang W."/>
            <person name="Yang X."/>
            <person name="Jeffery I.B."/>
            <person name="Cooney J.C."/>
            <person name="Kagawa T.F."/>
            <person name="Liu W."/>
            <person name="Song Y."/>
            <person name="Salvetti E."/>
            <person name="Wrobel A."/>
            <person name="Rasinkangas P."/>
            <person name="Parkhill J."/>
            <person name="Rea M.C."/>
            <person name="O'Sullivan O."/>
            <person name="Ritari J."/>
            <person name="Douillard F.P."/>
            <person name="Paul Ross R."/>
            <person name="Yang R."/>
            <person name="Briner A.E."/>
            <person name="Felis G.E."/>
            <person name="de Vos W.M."/>
            <person name="Barrangou R."/>
            <person name="Klaenhammer T.R."/>
            <person name="Caufield P.W."/>
            <person name="Cui Y."/>
            <person name="Zhang H."/>
            <person name="O'Toole P.W."/>
        </authorList>
    </citation>
    <scope>NUCLEOTIDE SEQUENCE [LARGE SCALE GENOMIC DNA]</scope>
    <source>
        <strain evidence="2 3">DSM 22697</strain>
    </source>
</reference>
<evidence type="ECO:0000313" key="3">
    <source>
        <dbReference type="Proteomes" id="UP000050865"/>
    </source>
</evidence>
<keyword evidence="3" id="KW-1185">Reference proteome</keyword>
<protein>
    <submittedName>
        <fullName evidence="2">Membrane protein</fullName>
    </submittedName>
</protein>
<comment type="caution">
    <text evidence="2">The sequence shown here is derived from an EMBL/GenBank/DDBJ whole genome shotgun (WGS) entry which is preliminary data.</text>
</comment>
<proteinExistence type="predicted"/>